<evidence type="ECO:0000313" key="3">
    <source>
        <dbReference type="Proteomes" id="UP001172082"/>
    </source>
</evidence>
<dbReference type="Pfam" id="PF12694">
    <property type="entry name" value="cpYpsA"/>
    <property type="match status" value="1"/>
</dbReference>
<comment type="caution">
    <text evidence="2">The sequence shown here is derived from an EMBL/GenBank/DDBJ whole genome shotgun (WGS) entry which is preliminary data.</text>
</comment>
<evidence type="ECO:0000313" key="2">
    <source>
        <dbReference type="EMBL" id="MDN5202007.1"/>
    </source>
</evidence>
<feature type="region of interest" description="Disordered" evidence="1">
    <location>
        <begin position="39"/>
        <end position="69"/>
    </location>
</feature>
<evidence type="ECO:0000256" key="1">
    <source>
        <dbReference type="SAM" id="MobiDB-lite"/>
    </source>
</evidence>
<dbReference type="EMBL" id="JAUJEA010000003">
    <property type="protein sequence ID" value="MDN5202007.1"/>
    <property type="molecule type" value="Genomic_DNA"/>
</dbReference>
<accession>A0ABT8KPQ5</accession>
<dbReference type="Gene3D" id="3.40.50.450">
    <property type="match status" value="1"/>
</dbReference>
<dbReference type="InterPro" id="IPR024755">
    <property type="entry name" value="cpYpsA"/>
</dbReference>
<dbReference type="Proteomes" id="UP001172082">
    <property type="component" value="Unassembled WGS sequence"/>
</dbReference>
<feature type="compositionally biased region" description="Basic and acidic residues" evidence="1">
    <location>
        <begin position="56"/>
        <end position="69"/>
    </location>
</feature>
<organism evidence="2 3">
    <name type="scientific">Splendidivirga corallicola</name>
    <dbReference type="NCBI Taxonomy" id="3051826"/>
    <lineage>
        <taxon>Bacteria</taxon>
        <taxon>Pseudomonadati</taxon>
        <taxon>Bacteroidota</taxon>
        <taxon>Cytophagia</taxon>
        <taxon>Cytophagales</taxon>
        <taxon>Splendidivirgaceae</taxon>
        <taxon>Splendidivirga</taxon>
    </lineage>
</organism>
<dbReference type="RefSeq" id="WP_346752031.1">
    <property type="nucleotide sequence ID" value="NZ_JAUJEA010000003.1"/>
</dbReference>
<proteinExistence type="predicted"/>
<reference evidence="2" key="1">
    <citation type="submission" date="2023-06" db="EMBL/GenBank/DDBJ databases">
        <title>Genomic of Parafulvivirga corallium.</title>
        <authorList>
            <person name="Wang G."/>
        </authorList>
    </citation>
    <scope>NUCLEOTIDE SEQUENCE</scope>
    <source>
        <strain evidence="2">BMA10</strain>
    </source>
</reference>
<sequence length="164" mass="18332">MDWKGKPEKIISGGQTGVDRAALQAALKLEIEVGGWCPPGRASEDGWIPSQYPLKETPREKSESAPDIPRSLRTEWNVRDADATLIFEPKDMQIEDQGTVWTKTCCLKMNKPVLLCDPFDSDCKRKIEDWLDIINPIVLNVAGPSENVVPGIFATTYETLIEVF</sequence>
<keyword evidence="3" id="KW-1185">Reference proteome</keyword>
<gene>
    <name evidence="2" type="ORF">QQ008_11555</name>
</gene>
<dbReference type="SUPFAM" id="SSF102405">
    <property type="entry name" value="MCP/YpsA-like"/>
    <property type="match status" value="1"/>
</dbReference>
<name>A0ABT8KPQ5_9BACT</name>
<protein>
    <submittedName>
        <fullName evidence="2">Molybdenum carrier protein</fullName>
    </submittedName>
</protein>